<gene>
    <name evidence="3" type="ORF">KDW_46020</name>
</gene>
<dbReference type="EMBL" id="BKZW01000002">
    <property type="protein sequence ID" value="GER90440.1"/>
    <property type="molecule type" value="Genomic_DNA"/>
</dbReference>
<name>A0A5J4KVB2_9CHLR</name>
<evidence type="ECO:0000313" key="3">
    <source>
        <dbReference type="EMBL" id="GER90440.1"/>
    </source>
</evidence>
<dbReference type="GO" id="GO:0016779">
    <property type="term" value="F:nucleotidyltransferase activity"/>
    <property type="evidence" value="ECO:0007669"/>
    <property type="project" value="UniProtKB-KW"/>
</dbReference>
<keyword evidence="4" id="KW-1185">Reference proteome</keyword>
<sequence length="261" mass="29438">MDYNWTNCSKVIKAEVNTLLTEFPRLLGDNLLGIYLHGSLAAGGFNPERSNINLLIVTAHQLEDDVRHKLVELLLRMSRVPAPLDCIFAIKQDTQAPWPIDLHYHEKVREEYQLARRSNNWQLLDSSASLSTSQQVLIFQALHDYGICLYGQPIAEAIPQPTASTYRTALIQEMHVALQNSLRDPIAFVLNGCRALAYLRSGSQLSKRDAAIWGLTQLPEEYRGLIQQVQALYQGERLGRPVGRSTLDSFTRLLQETIQAA</sequence>
<keyword evidence="3" id="KW-0548">Nucleotidyltransferase</keyword>
<evidence type="ECO:0000259" key="2">
    <source>
        <dbReference type="Pfam" id="PF13427"/>
    </source>
</evidence>
<dbReference type="InterPro" id="IPR025184">
    <property type="entry name" value="AadA_C"/>
</dbReference>
<dbReference type="Pfam" id="PF13427">
    <property type="entry name" value="AadA_C"/>
    <property type="match status" value="1"/>
</dbReference>
<proteinExistence type="predicted"/>
<dbReference type="InterPro" id="IPR043519">
    <property type="entry name" value="NT_sf"/>
</dbReference>
<dbReference type="RefSeq" id="WP_151758186.1">
    <property type="nucleotide sequence ID" value="NZ_BKZW01000002.1"/>
</dbReference>
<dbReference type="Gene3D" id="3.30.460.10">
    <property type="entry name" value="Beta Polymerase, domain 2"/>
    <property type="match status" value="1"/>
</dbReference>
<dbReference type="Proteomes" id="UP000326912">
    <property type="component" value="Unassembled WGS sequence"/>
</dbReference>
<feature type="domain" description="Adenylyltransferase AadA C-terminal" evidence="2">
    <location>
        <begin position="164"/>
        <end position="251"/>
    </location>
</feature>
<dbReference type="CDD" id="cd05403">
    <property type="entry name" value="NT_KNTase_like"/>
    <property type="match status" value="1"/>
</dbReference>
<dbReference type="SUPFAM" id="SSF81301">
    <property type="entry name" value="Nucleotidyltransferase"/>
    <property type="match status" value="1"/>
</dbReference>
<keyword evidence="1 3" id="KW-0808">Transferase</keyword>
<evidence type="ECO:0000256" key="1">
    <source>
        <dbReference type="ARBA" id="ARBA00022679"/>
    </source>
</evidence>
<dbReference type="AlphaFoldDB" id="A0A5J4KVB2"/>
<accession>A0A5J4KVB2</accession>
<reference evidence="3 4" key="1">
    <citation type="submission" date="2019-10" db="EMBL/GenBank/DDBJ databases">
        <title>Dictyobacter vulcani sp. nov., within the class Ktedonobacteria, isolated from soil of volcanic Mt. Zao.</title>
        <authorList>
            <person name="Zheng Y."/>
            <person name="Wang C.M."/>
            <person name="Sakai Y."/>
            <person name="Abe K."/>
            <person name="Yokota A."/>
            <person name="Yabe S."/>
        </authorList>
    </citation>
    <scope>NUCLEOTIDE SEQUENCE [LARGE SCALE GENOMIC DNA]</scope>
    <source>
        <strain evidence="3 4">W12</strain>
    </source>
</reference>
<protein>
    <submittedName>
        <fullName evidence="3">Adenylyltransferase</fullName>
    </submittedName>
</protein>
<comment type="caution">
    <text evidence="3">The sequence shown here is derived from an EMBL/GenBank/DDBJ whole genome shotgun (WGS) entry which is preliminary data.</text>
</comment>
<evidence type="ECO:0000313" key="4">
    <source>
        <dbReference type="Proteomes" id="UP000326912"/>
    </source>
</evidence>
<organism evidence="3 4">
    <name type="scientific">Dictyobacter vulcani</name>
    <dbReference type="NCBI Taxonomy" id="2607529"/>
    <lineage>
        <taxon>Bacteria</taxon>
        <taxon>Bacillati</taxon>
        <taxon>Chloroflexota</taxon>
        <taxon>Ktedonobacteria</taxon>
        <taxon>Ktedonobacterales</taxon>
        <taxon>Dictyobacteraceae</taxon>
        <taxon>Dictyobacter</taxon>
    </lineage>
</organism>